<dbReference type="EMBL" id="BGZO01000086">
    <property type="protein sequence ID" value="GBR77028.1"/>
    <property type="molecule type" value="Genomic_DNA"/>
</dbReference>
<dbReference type="InterPro" id="IPR025528">
    <property type="entry name" value="BrnA_antitoxin"/>
</dbReference>
<keyword evidence="2" id="KW-1185">Reference proteome</keyword>
<gene>
    <name evidence="1" type="primary">brnA</name>
    <name evidence="1" type="ORF">NO2_1487</name>
</gene>
<dbReference type="Proteomes" id="UP000275925">
    <property type="component" value="Unassembled WGS sequence"/>
</dbReference>
<accession>A0A388TJ47</accession>
<proteinExistence type="predicted"/>
<evidence type="ECO:0000313" key="1">
    <source>
        <dbReference type="EMBL" id="GBR77028.1"/>
    </source>
</evidence>
<comment type="caution">
    <text evidence="1">The sequence shown here is derived from an EMBL/GenBank/DDBJ whole genome shotgun (WGS) entry which is preliminary data.</text>
</comment>
<sequence length="100" mass="11023">MAIVKYTISELKRQKPKVDWAAVRKIKKSGKALKDQAEDFAISAAKIVYRGAGRPPKEVTRDTVTLRLPAPLIFQLKATGKGWNTRASAYLEQGILAGNL</sequence>
<name>A0A388TJ47_9BACT</name>
<evidence type="ECO:0000313" key="2">
    <source>
        <dbReference type="Proteomes" id="UP000275925"/>
    </source>
</evidence>
<reference evidence="1 2" key="1">
    <citation type="journal article" date="2019" name="ISME J.">
        <title>Genome analyses of uncultured TG2/ZB3 bacteria in 'Margulisbacteria' specifically attached to ectosymbiotic spirochetes of protists in the termite gut.</title>
        <authorList>
            <person name="Utami Y.D."/>
            <person name="Kuwahara H."/>
            <person name="Igai K."/>
            <person name="Murakami T."/>
            <person name="Sugaya K."/>
            <person name="Morikawa T."/>
            <person name="Nagura Y."/>
            <person name="Yuki M."/>
            <person name="Deevong P."/>
            <person name="Inoue T."/>
            <person name="Kihara K."/>
            <person name="Lo N."/>
            <person name="Yamada A."/>
            <person name="Ohkuma M."/>
            <person name="Hongoh Y."/>
        </authorList>
    </citation>
    <scope>NUCLEOTIDE SEQUENCE [LARGE SCALE GENOMIC DNA]</scope>
    <source>
        <strain evidence="1">NkOx7-02</strain>
    </source>
</reference>
<protein>
    <submittedName>
        <fullName evidence="1">Antitoxin BrnA</fullName>
    </submittedName>
</protein>
<organism evidence="1 2">
    <name type="scientific">Candidatus Termititenax persephonae</name>
    <dbReference type="NCBI Taxonomy" id="2218525"/>
    <lineage>
        <taxon>Bacteria</taxon>
        <taxon>Bacillati</taxon>
        <taxon>Candidatus Margulisiibacteriota</taxon>
        <taxon>Candidatus Termititenacia</taxon>
        <taxon>Candidatus Termititenacales</taxon>
        <taxon>Candidatus Termititenacaceae</taxon>
        <taxon>Candidatus Termititenax</taxon>
    </lineage>
</organism>
<dbReference type="AlphaFoldDB" id="A0A388TJ47"/>
<dbReference type="Pfam" id="PF14384">
    <property type="entry name" value="BrnA_antitoxin"/>
    <property type="match status" value="1"/>
</dbReference>